<feature type="transmembrane region" description="Helical" evidence="7">
    <location>
        <begin position="326"/>
        <end position="348"/>
    </location>
</feature>
<keyword evidence="9" id="KW-1185">Reference proteome</keyword>
<protein>
    <submittedName>
        <fullName evidence="8">MFS transporter</fullName>
    </submittedName>
</protein>
<name>A0ABR1VZM0_9PEZI</name>
<feature type="transmembrane region" description="Helical" evidence="7">
    <location>
        <begin position="393"/>
        <end position="416"/>
    </location>
</feature>
<reference evidence="8 9" key="1">
    <citation type="submission" date="2023-01" db="EMBL/GenBank/DDBJ databases">
        <title>Analysis of 21 Apiospora genomes using comparative genomics revels a genus with tremendous synthesis potential of carbohydrate active enzymes and secondary metabolites.</title>
        <authorList>
            <person name="Sorensen T."/>
        </authorList>
    </citation>
    <scope>NUCLEOTIDE SEQUENCE [LARGE SCALE GENOMIC DNA]</scope>
    <source>
        <strain evidence="8 9">CBS 135458</strain>
    </source>
</reference>
<feature type="transmembrane region" description="Helical" evidence="7">
    <location>
        <begin position="301"/>
        <end position="320"/>
    </location>
</feature>
<keyword evidence="2" id="KW-0813">Transport</keyword>
<evidence type="ECO:0000256" key="1">
    <source>
        <dbReference type="ARBA" id="ARBA00004141"/>
    </source>
</evidence>
<dbReference type="InterPro" id="IPR011701">
    <property type="entry name" value="MFS"/>
</dbReference>
<keyword evidence="3 7" id="KW-0812">Transmembrane</keyword>
<keyword evidence="4 7" id="KW-1133">Transmembrane helix</keyword>
<feature type="transmembrane region" description="Helical" evidence="7">
    <location>
        <begin position="360"/>
        <end position="381"/>
    </location>
</feature>
<dbReference type="Proteomes" id="UP001480595">
    <property type="component" value="Unassembled WGS sequence"/>
</dbReference>
<dbReference type="Pfam" id="PF07690">
    <property type="entry name" value="MFS_1"/>
    <property type="match status" value="1"/>
</dbReference>
<feature type="transmembrane region" description="Helical" evidence="7">
    <location>
        <begin position="89"/>
        <end position="112"/>
    </location>
</feature>
<feature type="compositionally biased region" description="Basic and acidic residues" evidence="6">
    <location>
        <begin position="1"/>
        <end position="18"/>
    </location>
</feature>
<dbReference type="InterPro" id="IPR036259">
    <property type="entry name" value="MFS_trans_sf"/>
</dbReference>
<dbReference type="RefSeq" id="XP_066719621.1">
    <property type="nucleotide sequence ID" value="XM_066855343.1"/>
</dbReference>
<feature type="transmembrane region" description="Helical" evidence="7">
    <location>
        <begin position="118"/>
        <end position="139"/>
    </location>
</feature>
<evidence type="ECO:0000313" key="9">
    <source>
        <dbReference type="Proteomes" id="UP001480595"/>
    </source>
</evidence>
<evidence type="ECO:0000256" key="4">
    <source>
        <dbReference type="ARBA" id="ARBA00022989"/>
    </source>
</evidence>
<evidence type="ECO:0000256" key="3">
    <source>
        <dbReference type="ARBA" id="ARBA00022692"/>
    </source>
</evidence>
<dbReference type="EMBL" id="JAQQWL010000004">
    <property type="protein sequence ID" value="KAK8076662.1"/>
    <property type="molecule type" value="Genomic_DNA"/>
</dbReference>
<comment type="subcellular location">
    <subcellularLocation>
        <location evidence="1">Membrane</location>
        <topology evidence="1">Multi-pass membrane protein</topology>
    </subcellularLocation>
</comment>
<organism evidence="8 9">
    <name type="scientific">Apiospora phragmitis</name>
    <dbReference type="NCBI Taxonomy" id="2905665"/>
    <lineage>
        <taxon>Eukaryota</taxon>
        <taxon>Fungi</taxon>
        <taxon>Dikarya</taxon>
        <taxon>Ascomycota</taxon>
        <taxon>Pezizomycotina</taxon>
        <taxon>Sordariomycetes</taxon>
        <taxon>Xylariomycetidae</taxon>
        <taxon>Amphisphaeriales</taxon>
        <taxon>Apiosporaceae</taxon>
        <taxon>Apiospora</taxon>
    </lineage>
</organism>
<sequence>MFSEKPGHREKTSVKEPEAQVPRPADADAALDFMAHENLGDDDGGACYNLQYLDKTLVNYANVMGLQEDTAITGDQFSQLALRLPTAKYLGANVMLWGFIVALTAAANNWAALVALRALLGCFEAAVAPALILITSMWHRHRHHHRRPRLLRVPALHLQTFKSWQTLFLLFGLVTVAVGLLVALLMPDNPMTARGLTHAERVFAIERVRANQTGIENKRFKWHQARECLARDPQTWLLALVTVASNVPNGAVSSYQGTIIKGFGYTSQEAALLSVPSGVVSCVSIVASCGLSARYNARGPFVIAILLVGGVLGGGLLAFAPAGNKGALLAGNYLTNVIGSSLPLLYSYSAANYAGHTKKVTMNAVLLMSFCLGNIIGPLTFRDADKPNYFPAKIAIVVTSALACVLTGMLMAYYVWRTKRRDKLGVCHKDNSEFLDMTDRENKEFSVGDAVLSRMESNVGEVPWPKWGTLELKSSEPIHSGHEVPEHDLGLIDPRFPGLADQS</sequence>
<evidence type="ECO:0000256" key="2">
    <source>
        <dbReference type="ARBA" id="ARBA00022448"/>
    </source>
</evidence>
<proteinExistence type="predicted"/>
<dbReference type="SUPFAM" id="SSF103473">
    <property type="entry name" value="MFS general substrate transporter"/>
    <property type="match status" value="1"/>
</dbReference>
<keyword evidence="5 7" id="KW-0472">Membrane</keyword>
<dbReference type="GeneID" id="92088406"/>
<feature type="transmembrane region" description="Helical" evidence="7">
    <location>
        <begin position="167"/>
        <end position="186"/>
    </location>
</feature>
<evidence type="ECO:0000313" key="8">
    <source>
        <dbReference type="EMBL" id="KAK8076662.1"/>
    </source>
</evidence>
<accession>A0ABR1VZM0</accession>
<comment type="caution">
    <text evidence="8">The sequence shown here is derived from an EMBL/GenBank/DDBJ whole genome shotgun (WGS) entry which is preliminary data.</text>
</comment>
<gene>
    <name evidence="8" type="ORF">PG994_003934</name>
</gene>
<dbReference type="Gene3D" id="1.20.1250.20">
    <property type="entry name" value="MFS general substrate transporter like domains"/>
    <property type="match status" value="2"/>
</dbReference>
<evidence type="ECO:0000256" key="5">
    <source>
        <dbReference type="ARBA" id="ARBA00023136"/>
    </source>
</evidence>
<evidence type="ECO:0000256" key="7">
    <source>
        <dbReference type="SAM" id="Phobius"/>
    </source>
</evidence>
<dbReference type="PANTHER" id="PTHR43791:SF40">
    <property type="entry name" value="THIAMINE PATHWAY TRANSPORTER THI73"/>
    <property type="match status" value="1"/>
</dbReference>
<feature type="transmembrane region" description="Helical" evidence="7">
    <location>
        <begin position="270"/>
        <end position="289"/>
    </location>
</feature>
<evidence type="ECO:0000256" key="6">
    <source>
        <dbReference type="SAM" id="MobiDB-lite"/>
    </source>
</evidence>
<dbReference type="PANTHER" id="PTHR43791">
    <property type="entry name" value="PERMEASE-RELATED"/>
    <property type="match status" value="1"/>
</dbReference>
<feature type="region of interest" description="Disordered" evidence="6">
    <location>
        <begin position="1"/>
        <end position="23"/>
    </location>
</feature>